<accession>A0AA35S8X0</accession>
<sequence>MREFSSSRLFVAIHNVAVHDSSIKQCSLPPLDLMVGKPIIREQLIPLSTPPIYLLYSVTASGFSTTSRPPTVWRERRSTSTVLSLMNRREYRHHSLVMPLYDLHSIISPCSSALLPQEVLLCGSAVGCHKPQTHVHRAR</sequence>
<comment type="caution">
    <text evidence="1">The sequence shown here is derived from an EMBL/GenBank/DDBJ whole genome shotgun (WGS) entry which is preliminary data.</text>
</comment>
<dbReference type="Proteomes" id="UP001174909">
    <property type="component" value="Unassembled WGS sequence"/>
</dbReference>
<organism evidence="1 2">
    <name type="scientific">Geodia barretti</name>
    <name type="common">Barrett's horny sponge</name>
    <dbReference type="NCBI Taxonomy" id="519541"/>
    <lineage>
        <taxon>Eukaryota</taxon>
        <taxon>Metazoa</taxon>
        <taxon>Porifera</taxon>
        <taxon>Demospongiae</taxon>
        <taxon>Heteroscleromorpha</taxon>
        <taxon>Tetractinellida</taxon>
        <taxon>Astrophorina</taxon>
        <taxon>Geodiidae</taxon>
        <taxon>Geodia</taxon>
    </lineage>
</organism>
<name>A0AA35S8X0_GEOBA</name>
<dbReference type="EMBL" id="CASHTH010002069">
    <property type="protein sequence ID" value="CAI8024286.1"/>
    <property type="molecule type" value="Genomic_DNA"/>
</dbReference>
<gene>
    <name evidence="1" type="ORF">GBAR_LOCUS14115</name>
</gene>
<dbReference type="AlphaFoldDB" id="A0AA35S8X0"/>
<reference evidence="1" key="1">
    <citation type="submission" date="2023-03" db="EMBL/GenBank/DDBJ databases">
        <authorList>
            <person name="Steffen K."/>
            <person name="Cardenas P."/>
        </authorList>
    </citation>
    <scope>NUCLEOTIDE SEQUENCE</scope>
</reference>
<evidence type="ECO:0000313" key="2">
    <source>
        <dbReference type="Proteomes" id="UP001174909"/>
    </source>
</evidence>
<keyword evidence="2" id="KW-1185">Reference proteome</keyword>
<protein>
    <submittedName>
        <fullName evidence="1">Uncharacterized protein</fullName>
    </submittedName>
</protein>
<evidence type="ECO:0000313" key="1">
    <source>
        <dbReference type="EMBL" id="CAI8024286.1"/>
    </source>
</evidence>
<proteinExistence type="predicted"/>